<sequence length="292" mass="27699">MKPRSAYSHLQPLTMLAAVTLMLSASLASAQQTPLRSVTSPARAATVGAGTPSSTAPNQRNPVAASPGGGTATLPLGAPSPSGLASPSPFPAGISSTSIAAPGTSAAITAPTTVSPSVAGGGAIGVTSSTRGVVGIPGVTGATGTTIGAVQPLDGGAVGPAGNTAALFDPSGAAAAGNAGAAISVGTPGAPSAGVINTTPGTAVITPGTVVGGIGGLTGGVPSVTANAGAGRGGPLTALQVSQFFMQADTNADGLLSRAEALRLPMATMTFEDMDTNRDGSVSRSEYDDSLR</sequence>
<dbReference type="AlphaFoldDB" id="A0A4Z0C8I6"/>
<dbReference type="SUPFAM" id="SSF47473">
    <property type="entry name" value="EF-hand"/>
    <property type="match status" value="1"/>
</dbReference>
<feature type="compositionally biased region" description="Low complexity" evidence="1">
    <location>
        <begin position="74"/>
        <end position="89"/>
    </location>
</feature>
<dbReference type="Gene3D" id="1.10.238.10">
    <property type="entry name" value="EF-hand"/>
    <property type="match status" value="1"/>
</dbReference>
<gene>
    <name evidence="4" type="ORF">EZ313_09000</name>
</gene>
<evidence type="ECO:0000313" key="5">
    <source>
        <dbReference type="Proteomes" id="UP000298180"/>
    </source>
</evidence>
<feature type="domain" description="EF-hand" evidence="3">
    <location>
        <begin position="262"/>
        <end position="292"/>
    </location>
</feature>
<dbReference type="RefSeq" id="WP_135262827.1">
    <property type="nucleotide sequence ID" value="NZ_SMLM01000001.1"/>
</dbReference>
<accession>A0A4Z0C8I6</accession>
<dbReference type="InterPro" id="IPR011992">
    <property type="entry name" value="EF-hand-dom_pair"/>
</dbReference>
<dbReference type="PROSITE" id="PS50222">
    <property type="entry name" value="EF_HAND_2"/>
    <property type="match status" value="1"/>
</dbReference>
<feature type="signal peptide" evidence="2">
    <location>
        <begin position="1"/>
        <end position="30"/>
    </location>
</feature>
<organism evidence="4 5">
    <name type="scientific">Ramlibacter henchirensis</name>
    <dbReference type="NCBI Taxonomy" id="204072"/>
    <lineage>
        <taxon>Bacteria</taxon>
        <taxon>Pseudomonadati</taxon>
        <taxon>Pseudomonadota</taxon>
        <taxon>Betaproteobacteria</taxon>
        <taxon>Burkholderiales</taxon>
        <taxon>Comamonadaceae</taxon>
        <taxon>Ramlibacter</taxon>
    </lineage>
</organism>
<dbReference type="Proteomes" id="UP000298180">
    <property type="component" value="Unassembled WGS sequence"/>
</dbReference>
<keyword evidence="5" id="KW-1185">Reference proteome</keyword>
<feature type="chain" id="PRO_5021208387" description="EF-hand domain-containing protein" evidence="2">
    <location>
        <begin position="31"/>
        <end position="292"/>
    </location>
</feature>
<reference evidence="4 5" key="1">
    <citation type="submission" date="2019-03" db="EMBL/GenBank/DDBJ databases">
        <title>Ramlibacter henchirensis DSM 14656, whole genome shotgun sequence.</title>
        <authorList>
            <person name="Zhang X."/>
            <person name="Feng G."/>
            <person name="Zhu H."/>
        </authorList>
    </citation>
    <scope>NUCLEOTIDE SEQUENCE [LARGE SCALE GENOMIC DNA]</scope>
    <source>
        <strain evidence="4 5">DSM 14656</strain>
    </source>
</reference>
<evidence type="ECO:0000313" key="4">
    <source>
        <dbReference type="EMBL" id="TFZ06740.1"/>
    </source>
</evidence>
<dbReference type="InterPro" id="IPR002048">
    <property type="entry name" value="EF_hand_dom"/>
</dbReference>
<protein>
    <recommendedName>
        <fullName evidence="3">EF-hand domain-containing protein</fullName>
    </recommendedName>
</protein>
<dbReference type="OrthoDB" id="8914005at2"/>
<dbReference type="EMBL" id="SMLM01000001">
    <property type="protein sequence ID" value="TFZ06740.1"/>
    <property type="molecule type" value="Genomic_DNA"/>
</dbReference>
<name>A0A4Z0C8I6_9BURK</name>
<evidence type="ECO:0000256" key="2">
    <source>
        <dbReference type="SAM" id="SignalP"/>
    </source>
</evidence>
<feature type="compositionally biased region" description="Polar residues" evidence="1">
    <location>
        <begin position="51"/>
        <end position="61"/>
    </location>
</feature>
<feature type="region of interest" description="Disordered" evidence="1">
    <location>
        <begin position="32"/>
        <end position="89"/>
    </location>
</feature>
<evidence type="ECO:0000259" key="3">
    <source>
        <dbReference type="PROSITE" id="PS50222"/>
    </source>
</evidence>
<dbReference type="PROSITE" id="PS00018">
    <property type="entry name" value="EF_HAND_1"/>
    <property type="match status" value="1"/>
</dbReference>
<evidence type="ECO:0000256" key="1">
    <source>
        <dbReference type="SAM" id="MobiDB-lite"/>
    </source>
</evidence>
<comment type="caution">
    <text evidence="4">The sequence shown here is derived from an EMBL/GenBank/DDBJ whole genome shotgun (WGS) entry which is preliminary data.</text>
</comment>
<keyword evidence="2" id="KW-0732">Signal</keyword>
<dbReference type="Pfam" id="PF13202">
    <property type="entry name" value="EF-hand_5"/>
    <property type="match status" value="2"/>
</dbReference>
<dbReference type="InterPro" id="IPR018247">
    <property type="entry name" value="EF_Hand_1_Ca_BS"/>
</dbReference>
<dbReference type="GO" id="GO:0005509">
    <property type="term" value="F:calcium ion binding"/>
    <property type="evidence" value="ECO:0007669"/>
    <property type="project" value="InterPro"/>
</dbReference>
<proteinExistence type="predicted"/>